<dbReference type="SUPFAM" id="SSF46911">
    <property type="entry name" value="Ribosomal protein S18"/>
    <property type="match status" value="1"/>
</dbReference>
<dbReference type="PANTHER" id="PTHR13479:SF40">
    <property type="entry name" value="SMALL RIBOSOMAL SUBUNIT PROTEIN BS18M"/>
    <property type="match status" value="1"/>
</dbReference>
<comment type="function">
    <text evidence="4">Binds as a heterodimer with protein bS6 to the central domain of the 16S rRNA, where it helps stabilize the platform of the 30S subunit.</text>
</comment>
<evidence type="ECO:0000256" key="1">
    <source>
        <dbReference type="ARBA" id="ARBA00005589"/>
    </source>
</evidence>
<comment type="subunit">
    <text evidence="4">Part of the 30S ribosomal subunit. Forms a tight heterodimer with protein bS6.</text>
</comment>
<evidence type="ECO:0000256" key="3">
    <source>
        <dbReference type="ARBA" id="ARBA00023274"/>
    </source>
</evidence>
<dbReference type="AlphaFoldDB" id="A0A1D7TIQ8"/>
<dbReference type="HAMAP" id="MF_00270">
    <property type="entry name" value="Ribosomal_bS18"/>
    <property type="match status" value="1"/>
</dbReference>
<protein>
    <recommendedName>
        <fullName evidence="4">Small ribosomal subunit protein bS18</fullName>
    </recommendedName>
</protein>
<evidence type="ECO:0000313" key="6">
    <source>
        <dbReference type="EMBL" id="AOO64899.1"/>
    </source>
</evidence>
<dbReference type="KEGG" id="shal:SHALO_1119"/>
<dbReference type="GO" id="GO:0006412">
    <property type="term" value="P:translation"/>
    <property type="evidence" value="ECO:0007669"/>
    <property type="project" value="UniProtKB-UniRule"/>
</dbReference>
<dbReference type="Proteomes" id="UP000094609">
    <property type="component" value="Chromosome"/>
</dbReference>
<comment type="similarity">
    <text evidence="1 4 5">Belongs to the bacterial ribosomal protein bS18 family.</text>
</comment>
<dbReference type="Pfam" id="PF01084">
    <property type="entry name" value="Ribosomal_S18"/>
    <property type="match status" value="1"/>
</dbReference>
<evidence type="ECO:0000256" key="5">
    <source>
        <dbReference type="RuleBase" id="RU003910"/>
    </source>
</evidence>
<evidence type="ECO:0000256" key="2">
    <source>
        <dbReference type="ARBA" id="ARBA00022980"/>
    </source>
</evidence>
<keyword evidence="4" id="KW-0699">rRNA-binding</keyword>
<evidence type="ECO:0000256" key="4">
    <source>
        <dbReference type="HAMAP-Rule" id="MF_00270"/>
    </source>
</evidence>
<keyword evidence="7" id="KW-1185">Reference proteome</keyword>
<dbReference type="PRINTS" id="PR00974">
    <property type="entry name" value="RIBOSOMALS18"/>
</dbReference>
<sequence>MAEKRKFARKYCKYCEAKVEYIDYKDAKILRHSLSERYKIMPRRLTGNCKRHQEMVELAIKRARATAVIPYIIDTQKVVAVPFEQLQQ</sequence>
<accession>A0A1D7TIQ8</accession>
<dbReference type="GO" id="GO:0022627">
    <property type="term" value="C:cytosolic small ribosomal subunit"/>
    <property type="evidence" value="ECO:0007669"/>
    <property type="project" value="TreeGrafter"/>
</dbReference>
<dbReference type="RefSeq" id="WP_012856656.1">
    <property type="nucleotide sequence ID" value="NZ_CP017111.1"/>
</dbReference>
<dbReference type="EMBL" id="CP017111">
    <property type="protein sequence ID" value="AOO64899.1"/>
    <property type="molecule type" value="Genomic_DNA"/>
</dbReference>
<dbReference type="PATRIC" id="fig|1193502.14.peg.1135"/>
<organism evidence="6 7">
    <name type="scientific">Sulfurospirillum halorespirans DSM 13726</name>
    <dbReference type="NCBI Taxonomy" id="1193502"/>
    <lineage>
        <taxon>Bacteria</taxon>
        <taxon>Pseudomonadati</taxon>
        <taxon>Campylobacterota</taxon>
        <taxon>Epsilonproteobacteria</taxon>
        <taxon>Campylobacterales</taxon>
        <taxon>Sulfurospirillaceae</taxon>
        <taxon>Sulfurospirillum</taxon>
    </lineage>
</organism>
<dbReference type="InterPro" id="IPR001648">
    <property type="entry name" value="Ribosomal_bS18"/>
</dbReference>
<dbReference type="InterPro" id="IPR036870">
    <property type="entry name" value="Ribosomal_bS18_sf"/>
</dbReference>
<evidence type="ECO:0000313" key="7">
    <source>
        <dbReference type="Proteomes" id="UP000094609"/>
    </source>
</evidence>
<dbReference type="STRING" id="1193502.SHALO_1119"/>
<dbReference type="Gene3D" id="4.10.640.10">
    <property type="entry name" value="Ribosomal protein S18"/>
    <property type="match status" value="1"/>
</dbReference>
<reference evidence="7" key="1">
    <citation type="submission" date="2016-08" db="EMBL/GenBank/DDBJ databases">
        <title>Complete genome sequence of the organohalide-respiring Epsilonproteobacterium Sulfurospirillum halorespirans.</title>
        <authorList>
            <person name="Goris T."/>
            <person name="Zimmermann J."/>
            <person name="Schenz B."/>
            <person name="Lemos M."/>
            <person name="Hackermueller J."/>
            <person name="Diekert G."/>
        </authorList>
    </citation>
    <scope>NUCLEOTIDE SEQUENCE [LARGE SCALE GENOMIC DNA]</scope>
    <source>
        <strain>DSM 13726</strain>
        <strain evidence="7">PCE-M2</strain>
    </source>
</reference>
<name>A0A1D7TIQ8_9BACT</name>
<keyword evidence="3 4" id="KW-0687">Ribonucleoprotein</keyword>
<dbReference type="GO" id="GO:0003735">
    <property type="term" value="F:structural constituent of ribosome"/>
    <property type="evidence" value="ECO:0007669"/>
    <property type="project" value="InterPro"/>
</dbReference>
<dbReference type="GO" id="GO:0070181">
    <property type="term" value="F:small ribosomal subunit rRNA binding"/>
    <property type="evidence" value="ECO:0007669"/>
    <property type="project" value="TreeGrafter"/>
</dbReference>
<proteinExistence type="inferred from homology"/>
<keyword evidence="4" id="KW-0694">RNA-binding</keyword>
<dbReference type="PANTHER" id="PTHR13479">
    <property type="entry name" value="30S RIBOSOMAL PROTEIN S18"/>
    <property type="match status" value="1"/>
</dbReference>
<keyword evidence="2 4" id="KW-0689">Ribosomal protein</keyword>
<gene>
    <name evidence="4" type="primary">rpsR</name>
    <name evidence="6" type="ORF">SHALO_1119</name>
</gene>
<dbReference type="NCBIfam" id="TIGR00165">
    <property type="entry name" value="S18"/>
    <property type="match status" value="1"/>
</dbReference>